<reference evidence="1" key="1">
    <citation type="submission" date="2020-01" db="EMBL/GenBank/DDBJ databases">
        <authorList>
            <person name="Meier V. D."/>
            <person name="Meier V D."/>
        </authorList>
    </citation>
    <scope>NUCLEOTIDE SEQUENCE</scope>
    <source>
        <strain evidence="1">HLG_WM_MAG_04</strain>
    </source>
</reference>
<dbReference type="EMBL" id="CACVAX010000023">
    <property type="protein sequence ID" value="CAA6809499.1"/>
    <property type="molecule type" value="Genomic_DNA"/>
</dbReference>
<evidence type="ECO:0000313" key="1">
    <source>
        <dbReference type="EMBL" id="CAA6809499.1"/>
    </source>
</evidence>
<protein>
    <submittedName>
        <fullName evidence="1">Uncharacterized protein</fullName>
    </submittedName>
</protein>
<organism evidence="1">
    <name type="scientific">uncultured Sulfurovum sp</name>
    <dbReference type="NCBI Taxonomy" id="269237"/>
    <lineage>
        <taxon>Bacteria</taxon>
        <taxon>Pseudomonadati</taxon>
        <taxon>Campylobacterota</taxon>
        <taxon>Epsilonproteobacteria</taxon>
        <taxon>Campylobacterales</taxon>
        <taxon>Sulfurovaceae</taxon>
        <taxon>Sulfurovum</taxon>
        <taxon>environmental samples</taxon>
    </lineage>
</organism>
<sequence length="221" mass="26035">MKKILLVEDRTPRQNNFMQETQIKLSDHSDILDNMINDDYEACYQAIKEKKFDFTPYDVIISHKSAFGEDYSLIENEFKKYCKVHSKTLVLFSGGVDSNYYLKEEDWEQIELNSKTFYSQHIKLFLESFRNGLTMPLILSYGEKWKINILLNVLENINYILESNNGCMLYKRFLSSSNIETLEALNINLYQVNLEGKKITKDEIVKVRDDILNHIESLIDE</sequence>
<proteinExistence type="predicted"/>
<dbReference type="AlphaFoldDB" id="A0A6S6SLY9"/>
<accession>A0A6S6SLY9</accession>
<gene>
    <name evidence="1" type="ORF">HELGO_WM16456</name>
</gene>
<name>A0A6S6SLY9_9BACT</name>